<proteinExistence type="predicted"/>
<dbReference type="Proteomes" id="UP000177745">
    <property type="component" value="Unassembled WGS sequence"/>
</dbReference>
<dbReference type="EMBL" id="MGKY01000009">
    <property type="protein sequence ID" value="OGN33891.1"/>
    <property type="molecule type" value="Genomic_DNA"/>
</dbReference>
<reference evidence="2 3" key="1">
    <citation type="journal article" date="2016" name="Nat. Commun.">
        <title>Thousands of microbial genomes shed light on interconnected biogeochemical processes in an aquifer system.</title>
        <authorList>
            <person name="Anantharaman K."/>
            <person name="Brown C.T."/>
            <person name="Hug L.A."/>
            <person name="Sharon I."/>
            <person name="Castelle C.J."/>
            <person name="Probst A.J."/>
            <person name="Thomas B.C."/>
            <person name="Singh A."/>
            <person name="Wilkins M.J."/>
            <person name="Karaoz U."/>
            <person name="Brodie E.L."/>
            <person name="Williams K.H."/>
            <person name="Hubbard S.S."/>
            <person name="Banfield J.F."/>
        </authorList>
    </citation>
    <scope>NUCLEOTIDE SEQUENCE [LARGE SCALE GENOMIC DNA]</scope>
</reference>
<organism evidence="2 3">
    <name type="scientific">Candidatus Yanofskybacteria bacterium RIFCSPLOWO2_12_FULL_43_11b</name>
    <dbReference type="NCBI Taxonomy" id="1802710"/>
    <lineage>
        <taxon>Bacteria</taxon>
        <taxon>Candidatus Yanofskyibacteriota</taxon>
    </lineage>
</organism>
<evidence type="ECO:0008006" key="4">
    <source>
        <dbReference type="Google" id="ProtNLM"/>
    </source>
</evidence>
<evidence type="ECO:0000256" key="1">
    <source>
        <dbReference type="SAM" id="SignalP"/>
    </source>
</evidence>
<name>A0A1F8H8I8_9BACT</name>
<feature type="signal peptide" evidence="1">
    <location>
        <begin position="1"/>
        <end position="24"/>
    </location>
</feature>
<dbReference type="CDD" id="cd22784">
    <property type="entry name" value="DPBB_MltA_YuiC-like"/>
    <property type="match status" value="1"/>
</dbReference>
<evidence type="ECO:0000313" key="2">
    <source>
        <dbReference type="EMBL" id="OGN33891.1"/>
    </source>
</evidence>
<gene>
    <name evidence="2" type="ORF">A3G51_01250</name>
</gene>
<dbReference type="AlphaFoldDB" id="A0A1F8H8I8"/>
<accession>A0A1F8H8I8</accession>
<comment type="caution">
    <text evidence="2">The sequence shown here is derived from an EMBL/GenBank/DDBJ whole genome shotgun (WGS) entry which is preliminary data.</text>
</comment>
<sequence>MIKNLTFSVVLLTMIVLTSSSVDAADYFDISSNSHISDNVSYLKGLTPNTSVPETTPEPTPVPAPVQKTKTVKTAPKTNPIATYTVMASAYSSTPDQTDDTPFITAWGTQVRDGIIAANFLPFGTVVKMPELYGDKMFVVEDRMNRRYTYKIDVWFPEREQAMEFGNKKVKIEVIAKL</sequence>
<keyword evidence="1" id="KW-0732">Signal</keyword>
<protein>
    <recommendedName>
        <fullName evidence="4">3D domain-containing protein</fullName>
    </recommendedName>
</protein>
<evidence type="ECO:0000313" key="3">
    <source>
        <dbReference type="Proteomes" id="UP000177745"/>
    </source>
</evidence>
<feature type="chain" id="PRO_5009535799" description="3D domain-containing protein" evidence="1">
    <location>
        <begin position="25"/>
        <end position="178"/>
    </location>
</feature>